<protein>
    <submittedName>
        <fullName evidence="2">Por secretion system C-terminal sorting domain-containing protein</fullName>
    </submittedName>
</protein>
<name>A0A1I2WIZ2_9BACT</name>
<dbReference type="Proteomes" id="UP000198724">
    <property type="component" value="Unassembled WGS sequence"/>
</dbReference>
<evidence type="ECO:0000313" key="3">
    <source>
        <dbReference type="Proteomes" id="UP000198724"/>
    </source>
</evidence>
<dbReference type="OrthoDB" id="2582440at2"/>
<gene>
    <name evidence="2" type="ORF">SAMN05421739_10555</name>
</gene>
<dbReference type="STRING" id="1436961.SAMN05421739_10555"/>
<sequence length="1472" mass="151217">MKEYLPRKAVFLLLLCFIFYFTAAAQTPGLIYKPAIGNGAKVLDPNADGYVSIAKTGFGSSADEGSGISEIPYRPFPALITEPIADLSTGSSGGHTDLATPNSSSAFTGSPVAAFFDGTNVLFRLRLGGSSTASKGYSVLIDSDQKFDGTGTNPGFEYEVLLASNFSVQVIRHTGTGSSTIFTGSADQYSQRSVAASASGGNPDYFYDFYVPLTAFGGGITAATPLRMSGITISSAQSGITGTVSDVGGVDFRAYNHDAPSAWRALIGVFPPTSLSTLQTSAFPQIAATAPVVASPILANSTSITGSSVEAPGSTITVYRSVAGGTPTIVGTTTVTANGTWTLTGISSSLLLQGNIITATVTASGKSVSAASAPVTVSSGICATLAPRLTSITGTTGSRYLVLTPSFSGNQIITVYNLTTGATQTTQVLNLTAGTAFPASSTGAPSALLVAQNNSYAITSTPADATGNPTGCQSLRSNQLCYTSGGNSTTNPHAVSITGVTYNSVTNSTNANSTTEVPLNLTSITVSITYNGGTQAGNLVLYRNGSATNVSAPYAVGTTTQTLTVSGISPALAVGDVLNVRTVQTAGCAGASLPSNFLTVQETTASPTINPLKCGLVTTLSGTSTEAAGTTLQFYTGGTAGSRDGTLITQSGTTTPITATVTSTGFWSVDLSAAASGGIAAGTLITARAKAPGEVRSVNSNAVSSTPGPTGVLAITTPITEGDTKVAGTGPTSAAGSTVTLYIEDTPFPTNVVVASDGKWEVSGIASTELFAGAKVTATFTPTNGCESIKSAVVTVSCKAPLTTFSMSAPPASICGGSIINMTLSGSEYGISYRLLVNGAESGASVLGTGGPITLVSGPITNYTSANTTASITYRARKVSGTACDATYASAATVTVQPQPAIAGLLFTSTSQAVCANSSANFSLNGTNPNYNYQLVNQTTNQLVGSAVQGSSTAAITLSTGTVTTNMSYSLRITSRTGDVNSCATVLSNQVSVTITSPSITRAVYPTASKVCVGGATNINVSTEPNNDFEYTVYRRAGTSPSPSSDSPLGTFRGNGQVQSVSTGSLGTAGTQTFYVTVRRMTNNVCGTLTLVNTAQVEVTNQPAIANAGSDRNVCGTTATLQGNAPTSGNGIWSQVGTTPTVARIVDPNNPNTTIENLQPGTYTFRWTVTVDCGGTTSSASDDVILTVNCEASYTLAIPKYKDTYSSGNVLATASDQDGTIISATILQGTLPAGVELSAENGLITVVRPNALVEGVYPLTISLMDQYRMTTVTTIVLRILGDSPVIVPLPVELVYLRASVQQRQVVLQWLTASETDNKEFIVERSMDGKDFNAIGTVAGAGTTLQPQHYTFTDAAPLQQVIYYRLKQVDFNGDSEYSKVVAVRLNAEASEQRLKVWPNPFKGEASIEVFAEEAGSASITLTAMQGQRVYESTVQLDPGYNKLTLPPLDLPNGMYILRLQNEQLIESTKVVKE</sequence>
<feature type="domain" description="Secretion system C-terminal sorting" evidence="1">
    <location>
        <begin position="1395"/>
        <end position="1469"/>
    </location>
</feature>
<dbReference type="Pfam" id="PF22352">
    <property type="entry name" value="K319L-like_PKD"/>
    <property type="match status" value="1"/>
</dbReference>
<dbReference type="EMBL" id="FOOT01000005">
    <property type="protein sequence ID" value="SFH01305.1"/>
    <property type="molecule type" value="Genomic_DNA"/>
</dbReference>
<evidence type="ECO:0000259" key="1">
    <source>
        <dbReference type="Pfam" id="PF18962"/>
    </source>
</evidence>
<dbReference type="Pfam" id="PF18962">
    <property type="entry name" value="Por_Secre_tail"/>
    <property type="match status" value="1"/>
</dbReference>
<evidence type="ECO:0000313" key="2">
    <source>
        <dbReference type="EMBL" id="SFH01305.1"/>
    </source>
</evidence>
<dbReference type="InterPro" id="IPR013783">
    <property type="entry name" value="Ig-like_fold"/>
</dbReference>
<reference evidence="3" key="1">
    <citation type="submission" date="2016-10" db="EMBL/GenBank/DDBJ databases">
        <authorList>
            <person name="Varghese N."/>
            <person name="Submissions S."/>
        </authorList>
    </citation>
    <scope>NUCLEOTIDE SEQUENCE [LARGE SCALE GENOMIC DNA]</scope>
    <source>
        <strain evidence="3">LP51</strain>
    </source>
</reference>
<accession>A0A1I2WIZ2</accession>
<dbReference type="Gene3D" id="2.60.40.10">
    <property type="entry name" value="Immunoglobulins"/>
    <property type="match status" value="2"/>
</dbReference>
<keyword evidence="3" id="KW-1185">Reference proteome</keyword>
<organism evidence="2 3">
    <name type="scientific">Pontibacter chinhatensis</name>
    <dbReference type="NCBI Taxonomy" id="1436961"/>
    <lineage>
        <taxon>Bacteria</taxon>
        <taxon>Pseudomonadati</taxon>
        <taxon>Bacteroidota</taxon>
        <taxon>Cytophagia</taxon>
        <taxon>Cytophagales</taxon>
        <taxon>Hymenobacteraceae</taxon>
        <taxon>Pontibacter</taxon>
    </lineage>
</organism>
<dbReference type="InterPro" id="IPR026444">
    <property type="entry name" value="Secre_tail"/>
</dbReference>
<proteinExistence type="predicted"/>
<dbReference type="NCBIfam" id="TIGR04183">
    <property type="entry name" value="Por_Secre_tail"/>
    <property type="match status" value="1"/>
</dbReference>